<keyword evidence="5" id="KW-0479">Metal-binding</keyword>
<comment type="caution">
    <text evidence="16">The sequence shown here is derived from an EMBL/GenBank/DDBJ whole genome shotgun (WGS) entry which is preliminary data.</text>
</comment>
<dbReference type="InterPro" id="IPR011037">
    <property type="entry name" value="Pyrv_Knase-like_insert_dom_sf"/>
</dbReference>
<name>A0A2U2J315_9SPHN</name>
<dbReference type="InterPro" id="IPR015806">
    <property type="entry name" value="Pyrv_Knase_insert_dom_sf"/>
</dbReference>
<keyword evidence="11 16" id="KW-0670">Pyruvate</keyword>
<dbReference type="RefSeq" id="WP_109270875.1">
    <property type="nucleotide sequence ID" value="NZ_QFFF01000001.1"/>
</dbReference>
<dbReference type="InterPro" id="IPR036918">
    <property type="entry name" value="Pyrv_Knase_C_sf"/>
</dbReference>
<dbReference type="SUPFAM" id="SSF51621">
    <property type="entry name" value="Phosphoenolpyruvate/pyruvate domain"/>
    <property type="match status" value="1"/>
</dbReference>
<dbReference type="SUPFAM" id="SSF52935">
    <property type="entry name" value="PK C-terminal domain-like"/>
    <property type="match status" value="1"/>
</dbReference>
<proteinExistence type="inferred from homology"/>
<gene>
    <name evidence="16" type="primary">pyk</name>
    <name evidence="16" type="ORF">DF286_07560</name>
</gene>
<comment type="similarity">
    <text evidence="2 13">Belongs to the pyruvate kinase family.</text>
</comment>
<dbReference type="NCBIfam" id="TIGR01064">
    <property type="entry name" value="pyruv_kin"/>
    <property type="match status" value="1"/>
</dbReference>
<dbReference type="Proteomes" id="UP000245916">
    <property type="component" value="Unassembled WGS sequence"/>
</dbReference>
<dbReference type="FunFam" id="2.40.33.10:FF:000001">
    <property type="entry name" value="Pyruvate kinase"/>
    <property type="match status" value="1"/>
</dbReference>
<keyword evidence="10 13" id="KW-0324">Glycolysis</keyword>
<dbReference type="Pfam" id="PF02887">
    <property type="entry name" value="PK_C"/>
    <property type="match status" value="1"/>
</dbReference>
<dbReference type="InterPro" id="IPR015793">
    <property type="entry name" value="Pyrv_Knase_brl"/>
</dbReference>
<dbReference type="Pfam" id="PF00224">
    <property type="entry name" value="PK"/>
    <property type="match status" value="1"/>
</dbReference>
<dbReference type="Gene3D" id="2.40.33.10">
    <property type="entry name" value="PK beta-barrel domain-like"/>
    <property type="match status" value="1"/>
</dbReference>
<dbReference type="NCBIfam" id="NF004886">
    <property type="entry name" value="PRK06247.1"/>
    <property type="match status" value="1"/>
</dbReference>
<dbReference type="GO" id="GO:0005524">
    <property type="term" value="F:ATP binding"/>
    <property type="evidence" value="ECO:0007669"/>
    <property type="project" value="UniProtKB-KW"/>
</dbReference>
<dbReference type="InterPro" id="IPR015813">
    <property type="entry name" value="Pyrv/PenolPyrv_kinase-like_dom"/>
</dbReference>
<evidence type="ECO:0000313" key="16">
    <source>
        <dbReference type="EMBL" id="PWG02735.1"/>
    </source>
</evidence>
<dbReference type="InterPro" id="IPR001697">
    <property type="entry name" value="Pyr_Knase"/>
</dbReference>
<evidence type="ECO:0000256" key="3">
    <source>
        <dbReference type="ARBA" id="ARBA00012142"/>
    </source>
</evidence>
<dbReference type="InterPro" id="IPR040442">
    <property type="entry name" value="Pyrv_kinase-like_dom_sf"/>
</dbReference>
<keyword evidence="6" id="KW-0547">Nucleotide-binding</keyword>
<evidence type="ECO:0000256" key="2">
    <source>
        <dbReference type="ARBA" id="ARBA00008663"/>
    </source>
</evidence>
<evidence type="ECO:0000259" key="15">
    <source>
        <dbReference type="Pfam" id="PF02887"/>
    </source>
</evidence>
<reference evidence="16 17" key="1">
    <citation type="submission" date="2018-05" db="EMBL/GenBank/DDBJ databases">
        <title>Genome of Sphingosinicella humi QZX222.</title>
        <authorList>
            <person name="Qiao Z."/>
            <person name="Wang G."/>
        </authorList>
    </citation>
    <scope>NUCLEOTIDE SEQUENCE [LARGE SCALE GENOMIC DNA]</scope>
    <source>
        <strain evidence="16 17">QZX222</strain>
    </source>
</reference>
<keyword evidence="7 13" id="KW-0418">Kinase</keyword>
<keyword evidence="9 13" id="KW-0460">Magnesium</keyword>
<organism evidence="16 17">
    <name type="scientific">Allosphingosinicella humi</name>
    <dbReference type="NCBI Taxonomy" id="2068657"/>
    <lineage>
        <taxon>Bacteria</taxon>
        <taxon>Pseudomonadati</taxon>
        <taxon>Pseudomonadota</taxon>
        <taxon>Alphaproteobacteria</taxon>
        <taxon>Sphingomonadales</taxon>
        <taxon>Sphingomonadaceae</taxon>
        <taxon>Allosphingosinicella</taxon>
    </lineage>
</organism>
<evidence type="ECO:0000256" key="11">
    <source>
        <dbReference type="ARBA" id="ARBA00023317"/>
    </source>
</evidence>
<dbReference type="EMBL" id="QFFF01000001">
    <property type="protein sequence ID" value="PWG02735.1"/>
    <property type="molecule type" value="Genomic_DNA"/>
</dbReference>
<comment type="catalytic activity">
    <reaction evidence="13">
        <text>pyruvate + ATP = phosphoenolpyruvate + ADP + H(+)</text>
        <dbReference type="Rhea" id="RHEA:18157"/>
        <dbReference type="ChEBI" id="CHEBI:15361"/>
        <dbReference type="ChEBI" id="CHEBI:15378"/>
        <dbReference type="ChEBI" id="CHEBI:30616"/>
        <dbReference type="ChEBI" id="CHEBI:58702"/>
        <dbReference type="ChEBI" id="CHEBI:456216"/>
        <dbReference type="EC" id="2.7.1.40"/>
    </reaction>
</comment>
<dbReference type="OrthoDB" id="9812123at2"/>
<dbReference type="GO" id="GO:0030955">
    <property type="term" value="F:potassium ion binding"/>
    <property type="evidence" value="ECO:0007669"/>
    <property type="project" value="UniProtKB-UniRule"/>
</dbReference>
<sequence length="486" mass="52472">MPSQFVPRSRKVRILATLGPASNTPEMVRQLAEAGADAFRVNMSHGTHADHKKLIETIRSLEKELERPTTILADLQGPKLRVGHFKDGKAMLEKGATFILDRDRQLGDSDRVNLPHPEIFDAVKEGTRLLVDDGKLVLRVTRVAPERIETLVEVGGTISNNKGLNVPDVVLPLAALTEKDRADLSFALDNHVDWIALSFVQRPEDVAEARRLIAGRAALLAKIEKPAAVERLEGILELADAVMVARGDLGVELPPEDVPPLQKQIVEAARRLGRPVVVATQMLESMITSPSPTRAEVSDVATAVYDGADAIMLSAESASGQWPLESVSIMNRIATSVEADPSHSARVHFTETLPDATTNDAIARAASDIVRTVGASAIVCFTTSGSTARRVARERPTVPLLILTPSLKTARRLGLLWGAHAVRTRDVSSFEEMVGKAKRMTLRHGVAGGGERVVVTAGVPFGTPGSTNVLHIVRLIGDELERHKAD</sequence>
<dbReference type="UniPathway" id="UPA00109">
    <property type="reaction ID" value="UER00188"/>
</dbReference>
<dbReference type="Gene3D" id="3.40.1380.20">
    <property type="entry name" value="Pyruvate kinase, C-terminal domain"/>
    <property type="match status" value="1"/>
</dbReference>
<dbReference type="GO" id="GO:0000287">
    <property type="term" value="F:magnesium ion binding"/>
    <property type="evidence" value="ECO:0007669"/>
    <property type="project" value="UniProtKB-UniRule"/>
</dbReference>
<dbReference type="AlphaFoldDB" id="A0A2U2J315"/>
<comment type="pathway">
    <text evidence="1 13">Carbohydrate degradation; glycolysis; pyruvate from D-glyceraldehyde 3-phosphate: step 5/5.</text>
</comment>
<feature type="domain" description="Pyruvate kinase C-terminal" evidence="15">
    <location>
        <begin position="360"/>
        <end position="473"/>
    </location>
</feature>
<keyword evidence="8" id="KW-0067">ATP-binding</keyword>
<evidence type="ECO:0000256" key="9">
    <source>
        <dbReference type="ARBA" id="ARBA00022842"/>
    </source>
</evidence>
<dbReference type="InterPro" id="IPR015795">
    <property type="entry name" value="Pyrv_Knase_C"/>
</dbReference>
<evidence type="ECO:0000256" key="1">
    <source>
        <dbReference type="ARBA" id="ARBA00004997"/>
    </source>
</evidence>
<dbReference type="NCBIfam" id="NF004491">
    <property type="entry name" value="PRK05826.1"/>
    <property type="match status" value="1"/>
</dbReference>
<dbReference type="PRINTS" id="PR01050">
    <property type="entry name" value="PYRUVTKNASE"/>
</dbReference>
<evidence type="ECO:0000256" key="6">
    <source>
        <dbReference type="ARBA" id="ARBA00022741"/>
    </source>
</evidence>
<feature type="domain" description="Pyruvate kinase barrel" evidence="14">
    <location>
        <begin position="10"/>
        <end position="327"/>
    </location>
</feature>
<dbReference type="Gene3D" id="3.20.20.60">
    <property type="entry name" value="Phosphoenolpyruvate-binding domains"/>
    <property type="match status" value="1"/>
</dbReference>
<evidence type="ECO:0000313" key="17">
    <source>
        <dbReference type="Proteomes" id="UP000245916"/>
    </source>
</evidence>
<evidence type="ECO:0000256" key="13">
    <source>
        <dbReference type="RuleBase" id="RU000504"/>
    </source>
</evidence>
<evidence type="ECO:0000256" key="4">
    <source>
        <dbReference type="ARBA" id="ARBA00022679"/>
    </source>
</evidence>
<evidence type="ECO:0000256" key="10">
    <source>
        <dbReference type="ARBA" id="ARBA00023152"/>
    </source>
</evidence>
<dbReference type="GO" id="GO:0016301">
    <property type="term" value="F:kinase activity"/>
    <property type="evidence" value="ECO:0007669"/>
    <property type="project" value="UniProtKB-KW"/>
</dbReference>
<evidence type="ECO:0000259" key="14">
    <source>
        <dbReference type="Pfam" id="PF00224"/>
    </source>
</evidence>
<dbReference type="PANTHER" id="PTHR11817">
    <property type="entry name" value="PYRUVATE KINASE"/>
    <property type="match status" value="1"/>
</dbReference>
<dbReference type="SUPFAM" id="SSF50800">
    <property type="entry name" value="PK beta-barrel domain-like"/>
    <property type="match status" value="1"/>
</dbReference>
<dbReference type="GO" id="GO:0004743">
    <property type="term" value="F:pyruvate kinase activity"/>
    <property type="evidence" value="ECO:0007669"/>
    <property type="project" value="UniProtKB-UniRule"/>
</dbReference>
<accession>A0A2U2J315</accession>
<keyword evidence="17" id="KW-1185">Reference proteome</keyword>
<protein>
    <recommendedName>
        <fullName evidence="3 12">Pyruvate kinase</fullName>
        <ecNumber evidence="3 12">2.7.1.40</ecNumber>
    </recommendedName>
</protein>
<dbReference type="EC" id="2.7.1.40" evidence="3 12"/>
<evidence type="ECO:0000256" key="7">
    <source>
        <dbReference type="ARBA" id="ARBA00022777"/>
    </source>
</evidence>
<evidence type="ECO:0000256" key="12">
    <source>
        <dbReference type="NCBIfam" id="TIGR01064"/>
    </source>
</evidence>
<evidence type="ECO:0000256" key="8">
    <source>
        <dbReference type="ARBA" id="ARBA00022840"/>
    </source>
</evidence>
<keyword evidence="4 13" id="KW-0808">Transferase</keyword>
<dbReference type="NCBIfam" id="NF004978">
    <property type="entry name" value="PRK06354.1"/>
    <property type="match status" value="1"/>
</dbReference>
<evidence type="ECO:0000256" key="5">
    <source>
        <dbReference type="ARBA" id="ARBA00022723"/>
    </source>
</evidence>